<reference evidence="1" key="1">
    <citation type="submission" date="2022-11" db="EMBL/GenBank/DDBJ databases">
        <title>Minimal conservation of predation-associated metabolite biosynthetic gene clusters underscores biosynthetic potential of Myxococcota including descriptions for ten novel species: Archangium lansinium sp. nov., Myxococcus landrumus sp. nov., Nannocystis bai.</title>
        <authorList>
            <person name="Ahearne A."/>
            <person name="Stevens C."/>
            <person name="Phillips K."/>
        </authorList>
    </citation>
    <scope>NUCLEOTIDE SEQUENCE</scope>
    <source>
        <strain evidence="1">Na p29</strain>
    </source>
</reference>
<sequence>MNRPVPEPVLVALSLATGALSCVLPDIDIEFEETAITNRNAVRIIEPVLLSIDAEISCDPNTKDMIPVACPQPNDSDPQKAVPHFLDPTYTEDVDDDILSYAPYAYCTCPDEQKDSKSFDLTLFVEDQDEKPRERAPKDNIYAALLLDVPRDTIRPYNYVDYLRYYDPERPLDLTGDTYKPAGRRDPHLRQLLLGDDQGGIDQGGIDLCNGGRERLSRGFHTLTVMVTDRAWFMPSEGARQYGVPDIDNGATYDSTHYVFVCDEANLDDEKPPCLTSCVPEKETL</sequence>
<gene>
    <name evidence="1" type="ORF">OV079_10820</name>
</gene>
<protein>
    <submittedName>
        <fullName evidence="1">Uncharacterized protein</fullName>
    </submittedName>
</protein>
<proteinExistence type="predicted"/>
<dbReference type="Proteomes" id="UP001150924">
    <property type="component" value="Unassembled WGS sequence"/>
</dbReference>
<organism evidence="1 2">
    <name type="scientific">Nannocystis pusilla</name>
    <dbReference type="NCBI Taxonomy" id="889268"/>
    <lineage>
        <taxon>Bacteria</taxon>
        <taxon>Pseudomonadati</taxon>
        <taxon>Myxococcota</taxon>
        <taxon>Polyangia</taxon>
        <taxon>Nannocystales</taxon>
        <taxon>Nannocystaceae</taxon>
        <taxon>Nannocystis</taxon>
    </lineage>
</organism>
<name>A0A9X3IX06_9BACT</name>
<dbReference type="EMBL" id="JAPNKE010000002">
    <property type="protein sequence ID" value="MCY1006044.1"/>
    <property type="molecule type" value="Genomic_DNA"/>
</dbReference>
<dbReference type="PROSITE" id="PS51257">
    <property type="entry name" value="PROKAR_LIPOPROTEIN"/>
    <property type="match status" value="1"/>
</dbReference>
<dbReference type="AlphaFoldDB" id="A0A9X3IX06"/>
<evidence type="ECO:0000313" key="2">
    <source>
        <dbReference type="Proteomes" id="UP001150924"/>
    </source>
</evidence>
<comment type="caution">
    <text evidence="1">The sequence shown here is derived from an EMBL/GenBank/DDBJ whole genome shotgun (WGS) entry which is preliminary data.</text>
</comment>
<evidence type="ECO:0000313" key="1">
    <source>
        <dbReference type="EMBL" id="MCY1006044.1"/>
    </source>
</evidence>
<keyword evidence="2" id="KW-1185">Reference proteome</keyword>
<accession>A0A9X3IX06</accession>
<dbReference type="RefSeq" id="WP_267768030.1">
    <property type="nucleotide sequence ID" value="NZ_JAPNKE010000002.1"/>
</dbReference>